<organism evidence="1 2">
    <name type="scientific">Uncinula necator</name>
    <name type="common">Grape powdery mildew</name>
    <dbReference type="NCBI Taxonomy" id="52586"/>
    <lineage>
        <taxon>Eukaryota</taxon>
        <taxon>Fungi</taxon>
        <taxon>Dikarya</taxon>
        <taxon>Ascomycota</taxon>
        <taxon>Pezizomycotina</taxon>
        <taxon>Leotiomycetes</taxon>
        <taxon>Erysiphales</taxon>
        <taxon>Erysiphaceae</taxon>
        <taxon>Erysiphe</taxon>
    </lineage>
</organism>
<keyword evidence="2" id="KW-1185">Reference proteome</keyword>
<evidence type="ECO:0000313" key="1">
    <source>
        <dbReference type="EMBL" id="KHJ31776.1"/>
    </source>
</evidence>
<reference evidence="1 2" key="1">
    <citation type="journal article" date="2014" name="BMC Genomics">
        <title>Adaptive genomic structural variation in the grape powdery mildew pathogen, Erysiphe necator.</title>
        <authorList>
            <person name="Jones L."/>
            <person name="Riaz S."/>
            <person name="Morales-Cruz A."/>
            <person name="Amrine K.C."/>
            <person name="McGuire B."/>
            <person name="Gubler W.D."/>
            <person name="Walker M.A."/>
            <person name="Cantu D."/>
        </authorList>
    </citation>
    <scope>NUCLEOTIDE SEQUENCE [LARGE SCALE GENOMIC DNA]</scope>
    <source>
        <strain evidence="2">c</strain>
    </source>
</reference>
<proteinExistence type="predicted"/>
<dbReference type="Proteomes" id="UP000030854">
    <property type="component" value="Unassembled WGS sequence"/>
</dbReference>
<comment type="caution">
    <text evidence="1">The sequence shown here is derived from an EMBL/GenBank/DDBJ whole genome shotgun (WGS) entry which is preliminary data.</text>
</comment>
<accession>A0A0B1P4G1</accession>
<dbReference type="HOGENOM" id="CLU_694818_0_0_1"/>
<gene>
    <name evidence="1" type="ORF">EV44_g3418</name>
</gene>
<evidence type="ECO:0008006" key="3">
    <source>
        <dbReference type="Google" id="ProtNLM"/>
    </source>
</evidence>
<dbReference type="OMA" id="WEIDEIC"/>
<protein>
    <recommendedName>
        <fullName evidence="3">Reverse transcriptase Ty1/copia-type domain-containing protein</fullName>
    </recommendedName>
</protein>
<dbReference type="AlphaFoldDB" id="A0A0B1P4G1"/>
<sequence>MGSQTKEVPVEAHQSVGKVERYHKILRRSYDIINEETKELKIDKDVKLQMAVKTIIDSAGPDGHVPTLLVFGAYPKMTYLDPPAPKISQRATALKIAMEEVRKLKASRYGYTEKIWGGKDHLRSLQLKEKTVQSSSIKVQLLSIKQKNDLIIANELRNKGIIKTPELPFETSTIQELEGLLNRGVFELVPFDLSTMSNTRIYKARIVNEIKGKTTSKPYEKSSFVVQAYSDSGKESFLRQSPTIQRASQRLLMCIAASLCLRNSKEETYETWLRDVTQAYIQSTSRLNRLILARPATEIIQQIKPILLKLKKPIPKGQDLVLRVIKPLYGISEAGTHWFFTYTTHFIEKLQLQTSTFDPCLFISTKSDEFGIVGMQTDDTLYVGNKSFIKKENMKLI</sequence>
<evidence type="ECO:0000313" key="2">
    <source>
        <dbReference type="Proteomes" id="UP000030854"/>
    </source>
</evidence>
<name>A0A0B1P4G1_UNCNE</name>
<dbReference type="EMBL" id="JNVN01002605">
    <property type="protein sequence ID" value="KHJ31776.1"/>
    <property type="molecule type" value="Genomic_DNA"/>
</dbReference>